<dbReference type="Proteomes" id="UP000314294">
    <property type="component" value="Unassembled WGS sequence"/>
</dbReference>
<accession>A0A4Z2F6A8</accession>
<evidence type="ECO:0000256" key="1">
    <source>
        <dbReference type="SAM" id="MobiDB-lite"/>
    </source>
</evidence>
<feature type="region of interest" description="Disordered" evidence="1">
    <location>
        <begin position="100"/>
        <end position="124"/>
    </location>
</feature>
<dbReference type="EMBL" id="SRLO01001635">
    <property type="protein sequence ID" value="TNN36301.1"/>
    <property type="molecule type" value="Genomic_DNA"/>
</dbReference>
<sequence length="124" mass="13260">MTEPSGSVLLRLVYTSRLPDLDLPGPVAGGGGGRQEVVLSDAQAGPAVGEQRVKKTSGVEVVEVSRAGGAPRGQDAPVRRELALHGVSLHLEAERRVSQRRSIGLHVHHHRSDAINKRRGEPRC</sequence>
<organism evidence="2 3">
    <name type="scientific">Liparis tanakae</name>
    <name type="common">Tanaka's snailfish</name>
    <dbReference type="NCBI Taxonomy" id="230148"/>
    <lineage>
        <taxon>Eukaryota</taxon>
        <taxon>Metazoa</taxon>
        <taxon>Chordata</taxon>
        <taxon>Craniata</taxon>
        <taxon>Vertebrata</taxon>
        <taxon>Euteleostomi</taxon>
        <taxon>Actinopterygii</taxon>
        <taxon>Neopterygii</taxon>
        <taxon>Teleostei</taxon>
        <taxon>Neoteleostei</taxon>
        <taxon>Acanthomorphata</taxon>
        <taxon>Eupercaria</taxon>
        <taxon>Perciformes</taxon>
        <taxon>Cottioidei</taxon>
        <taxon>Cottales</taxon>
        <taxon>Liparidae</taxon>
        <taxon>Liparis</taxon>
    </lineage>
</organism>
<dbReference type="AlphaFoldDB" id="A0A4Z2F6A8"/>
<keyword evidence="3" id="KW-1185">Reference proteome</keyword>
<evidence type="ECO:0000313" key="2">
    <source>
        <dbReference type="EMBL" id="TNN36301.1"/>
    </source>
</evidence>
<name>A0A4Z2F6A8_9TELE</name>
<comment type="caution">
    <text evidence="2">The sequence shown here is derived from an EMBL/GenBank/DDBJ whole genome shotgun (WGS) entry which is preliminary data.</text>
</comment>
<feature type="compositionally biased region" description="Basic and acidic residues" evidence="1">
    <location>
        <begin position="112"/>
        <end position="124"/>
    </location>
</feature>
<protein>
    <submittedName>
        <fullName evidence="2">Uncharacterized protein</fullName>
    </submittedName>
</protein>
<reference evidence="2 3" key="1">
    <citation type="submission" date="2019-03" db="EMBL/GenBank/DDBJ databases">
        <title>First draft genome of Liparis tanakae, snailfish: a comprehensive survey of snailfish specific genes.</title>
        <authorList>
            <person name="Kim W."/>
            <person name="Song I."/>
            <person name="Jeong J.-H."/>
            <person name="Kim D."/>
            <person name="Kim S."/>
            <person name="Ryu S."/>
            <person name="Song J.Y."/>
            <person name="Lee S.K."/>
        </authorList>
    </citation>
    <scope>NUCLEOTIDE SEQUENCE [LARGE SCALE GENOMIC DNA]</scope>
    <source>
        <tissue evidence="2">Muscle</tissue>
    </source>
</reference>
<proteinExistence type="predicted"/>
<evidence type="ECO:0000313" key="3">
    <source>
        <dbReference type="Proteomes" id="UP000314294"/>
    </source>
</evidence>
<gene>
    <name evidence="2" type="ORF">EYF80_053539</name>
</gene>